<evidence type="ECO:0000313" key="4">
    <source>
        <dbReference type="Proteomes" id="UP000490386"/>
    </source>
</evidence>
<comment type="caution">
    <text evidence="3">The sequence shown here is derived from an EMBL/GenBank/DDBJ whole genome shotgun (WGS) entry which is preliminary data.</text>
</comment>
<keyword evidence="4" id="KW-1185">Reference proteome</keyword>
<dbReference type="RefSeq" id="WP_151424179.1">
    <property type="nucleotide sequence ID" value="NZ_WBJX01000004.1"/>
</dbReference>
<feature type="chain" id="PRO_5029737485" description="DUF5067 domain-containing protein" evidence="2">
    <location>
        <begin position="22"/>
        <end position="194"/>
    </location>
</feature>
<feature type="region of interest" description="Disordered" evidence="1">
    <location>
        <begin position="23"/>
        <end position="59"/>
    </location>
</feature>
<dbReference type="OrthoDB" id="4964930at2"/>
<gene>
    <name evidence="3" type="ORF">F8O03_12715</name>
</gene>
<keyword evidence="2" id="KW-0732">Signal</keyword>
<proteinExistence type="predicted"/>
<dbReference type="EMBL" id="WBJX01000004">
    <property type="protein sequence ID" value="KAB1637148.1"/>
    <property type="molecule type" value="Genomic_DNA"/>
</dbReference>
<feature type="signal peptide" evidence="2">
    <location>
        <begin position="1"/>
        <end position="21"/>
    </location>
</feature>
<organism evidence="3 4">
    <name type="scientific">Pseudoclavibacter terrae</name>
    <dbReference type="NCBI Taxonomy" id="1530195"/>
    <lineage>
        <taxon>Bacteria</taxon>
        <taxon>Bacillati</taxon>
        <taxon>Actinomycetota</taxon>
        <taxon>Actinomycetes</taxon>
        <taxon>Micrococcales</taxon>
        <taxon>Microbacteriaceae</taxon>
        <taxon>Pseudoclavibacter</taxon>
    </lineage>
</organism>
<dbReference type="AlphaFoldDB" id="A0A7J5B098"/>
<name>A0A7J5B098_9MICO</name>
<dbReference type="Proteomes" id="UP000490386">
    <property type="component" value="Unassembled WGS sequence"/>
</dbReference>
<evidence type="ECO:0000313" key="3">
    <source>
        <dbReference type="EMBL" id="KAB1637148.1"/>
    </source>
</evidence>
<sequence>MRAIVVAATLTSALALTGCTAPEGSDGAAEGGADGGAAQTEATLGGSGPGATGTPGVESMEKGDIVATQEVTLTGDRGTATVEIEALRVDGQVQTLTVFVTPHLTDTSGSLSLFHFLDMHGFRPRLVDKANLKEYSTLEKGAEAWSSDSTATEAGDGETFKAWAVLAAPEDGATSFDVTISHIYPRFTDIPVIS</sequence>
<evidence type="ECO:0000256" key="2">
    <source>
        <dbReference type="SAM" id="SignalP"/>
    </source>
</evidence>
<evidence type="ECO:0008006" key="5">
    <source>
        <dbReference type="Google" id="ProtNLM"/>
    </source>
</evidence>
<dbReference type="PROSITE" id="PS51257">
    <property type="entry name" value="PROKAR_LIPOPROTEIN"/>
    <property type="match status" value="1"/>
</dbReference>
<protein>
    <recommendedName>
        <fullName evidence="5">DUF5067 domain-containing protein</fullName>
    </recommendedName>
</protein>
<accession>A0A7J5B098</accession>
<evidence type="ECO:0000256" key="1">
    <source>
        <dbReference type="SAM" id="MobiDB-lite"/>
    </source>
</evidence>
<reference evidence="3 4" key="1">
    <citation type="submission" date="2019-09" db="EMBL/GenBank/DDBJ databases">
        <title>Phylogeny of genus Pseudoclavibacter and closely related genus.</title>
        <authorList>
            <person name="Li Y."/>
        </authorList>
    </citation>
    <scope>NUCLEOTIDE SEQUENCE [LARGE SCALE GENOMIC DNA]</scope>
    <source>
        <strain evidence="3 4">THG-MD12</strain>
    </source>
</reference>